<keyword evidence="1" id="KW-0472">Membrane</keyword>
<dbReference type="STRING" id="28200.GCA_001572935_01179"/>
<comment type="caution">
    <text evidence="2">The sequence shown here is derived from an EMBL/GenBank/DDBJ whole genome shotgun (WGS) entry which is preliminary data.</text>
</comment>
<evidence type="ECO:0000313" key="3">
    <source>
        <dbReference type="Proteomes" id="UP000245014"/>
    </source>
</evidence>
<name>A0A2U2BZ48_9BACT</name>
<dbReference type="Proteomes" id="UP000245014">
    <property type="component" value="Unassembled WGS sequence"/>
</dbReference>
<evidence type="ECO:0000313" key="2">
    <source>
        <dbReference type="EMBL" id="PWE20203.1"/>
    </source>
</evidence>
<proteinExistence type="predicted"/>
<keyword evidence="1" id="KW-0812">Transmembrane</keyword>
<sequence>MSFIATVLDITIVDFEVKEKINDNFLKDYVSTNLNLKNIKIEKNQKIFINFVEKTKEYQLFIVDKSFKYFEYEIIKEIKEFDFIGFSLFICENFFVIFKDKKLYYLQKINQKIENSELLTFLDKKFNIDFKYIKNLSKDDLKILEDNFLRKSKKSYKQELKRVDLSKDFSFYLFVLYIFIFTIFSISYFKNEYEKDFALKNIDPNMILKNHEFVSFEDRFYKTLKDANSTFVDIIIFDYKIDFAKIVVESPNKDNINNFLNSFNKIEQSSINFLDDKDIFRATIDVKLSK</sequence>
<dbReference type="RefSeq" id="WP_109076607.1">
    <property type="nucleotide sequence ID" value="NZ_QEYH01000007.1"/>
</dbReference>
<evidence type="ECO:0000256" key="1">
    <source>
        <dbReference type="SAM" id="Phobius"/>
    </source>
</evidence>
<gene>
    <name evidence="2" type="ORF">DF188_08490</name>
</gene>
<protein>
    <submittedName>
        <fullName evidence="2">Uncharacterized protein</fullName>
    </submittedName>
</protein>
<dbReference type="EMBL" id="QEYI01000008">
    <property type="protein sequence ID" value="PWE20203.1"/>
    <property type="molecule type" value="Genomic_DNA"/>
</dbReference>
<keyword evidence="1" id="KW-1133">Transmembrane helix</keyword>
<accession>A0A2U2BZ48</accession>
<dbReference type="AlphaFoldDB" id="A0A2U2BZ48"/>
<reference evidence="2 3" key="1">
    <citation type="submission" date="2018-05" db="EMBL/GenBank/DDBJ databases">
        <title>Antimicrobial susceptibility testing and genomic analysis of Arcobacter skirrowii strains and one Arcobacter butzleri isolated from German poultry farms.</title>
        <authorList>
            <person name="Haenel I."/>
            <person name="Hotzel H."/>
            <person name="Tomaso H."/>
            <person name="Busch A."/>
        </authorList>
    </citation>
    <scope>NUCLEOTIDE SEQUENCE [LARGE SCALE GENOMIC DNA]</scope>
    <source>
        <strain evidence="3">v</strain>
    </source>
</reference>
<feature type="transmembrane region" description="Helical" evidence="1">
    <location>
        <begin position="169"/>
        <end position="189"/>
    </location>
</feature>
<organism evidence="2 3">
    <name type="scientific">Aliarcobacter skirrowii</name>
    <dbReference type="NCBI Taxonomy" id="28200"/>
    <lineage>
        <taxon>Bacteria</taxon>
        <taxon>Pseudomonadati</taxon>
        <taxon>Campylobacterota</taxon>
        <taxon>Epsilonproteobacteria</taxon>
        <taxon>Campylobacterales</taxon>
        <taxon>Arcobacteraceae</taxon>
        <taxon>Aliarcobacter</taxon>
    </lineage>
</organism>